<sequence>MRTQQSQPKKILNRKTLIVILLGIVIILVYLIRGGIWPGGVFPKFPGLKISINNSSESLEKRSTDGNPSNRDLTPNNEENTPRMEDRHSDADQSLASLEEDSLNNSEYHTRILPPSAPFEESMTRSNPSLSSQAQHRMTADYPPPAYDSDHRQGFENTHTHAGYTGTTADAESPPSYEQLYPHLAEAS</sequence>
<feature type="compositionally biased region" description="Polar residues" evidence="1">
    <location>
        <begin position="65"/>
        <end position="79"/>
    </location>
</feature>
<gene>
    <name evidence="3" type="ORF">NERG_01507</name>
</gene>
<feature type="transmembrane region" description="Helical" evidence="2">
    <location>
        <begin position="12"/>
        <end position="32"/>
    </location>
</feature>
<feature type="compositionally biased region" description="Polar residues" evidence="1">
    <location>
        <begin position="124"/>
        <end position="136"/>
    </location>
</feature>
<dbReference type="HOGENOM" id="CLU_1448068_0_0_1"/>
<evidence type="ECO:0000256" key="1">
    <source>
        <dbReference type="SAM" id="MobiDB-lite"/>
    </source>
</evidence>
<organism evidence="3">
    <name type="scientific">Nematocida ausubeli (strain ATCC PRA-371 / ERTm2)</name>
    <name type="common">Nematode killer fungus</name>
    <dbReference type="NCBI Taxonomy" id="1913371"/>
    <lineage>
        <taxon>Eukaryota</taxon>
        <taxon>Fungi</taxon>
        <taxon>Fungi incertae sedis</taxon>
        <taxon>Microsporidia</taxon>
        <taxon>Nematocida</taxon>
    </lineage>
</organism>
<reference evidence="3" key="1">
    <citation type="submission" date="2011-03" db="EMBL/GenBank/DDBJ databases">
        <title>The Genome Sequence of Nematocida sp1 strain ERTm2.</title>
        <authorList>
            <consortium name="The Broad Institute Genome Sequencing Platform"/>
            <consortium name="The Broad Institute Genome Sequencing Center for Infectious Disease"/>
            <person name="Cuomo C."/>
            <person name="Troemel E."/>
            <person name="Young S.K."/>
            <person name="Zeng Q."/>
            <person name="Gargeya S."/>
            <person name="Fitzgerald M."/>
            <person name="Haas B."/>
            <person name="Abouelleil A."/>
            <person name="Alvarado L."/>
            <person name="Arachchi H.M."/>
            <person name="Berlin A."/>
            <person name="Brown A."/>
            <person name="Chapman S.B."/>
            <person name="Chen Z."/>
            <person name="Dunbar C."/>
            <person name="Freedman E."/>
            <person name="Gearin G."/>
            <person name="Gellesch M."/>
            <person name="Goldberg J."/>
            <person name="Griggs A."/>
            <person name="Gujja S."/>
            <person name="Heilman E.R."/>
            <person name="Heiman D."/>
            <person name="Howarth C."/>
            <person name="Larson L."/>
            <person name="Lui A."/>
            <person name="MacDonald P.J.P."/>
            <person name="Mehta T."/>
            <person name="Montmayeur A."/>
            <person name="Murphy C."/>
            <person name="Neiman D."/>
            <person name="Pearson M."/>
            <person name="Priest M."/>
            <person name="Roberts A."/>
            <person name="Saif S."/>
            <person name="Shea T."/>
            <person name="Shenoy N."/>
            <person name="Sisk P."/>
            <person name="Stolte C."/>
            <person name="Sykes S."/>
            <person name="White J."/>
            <person name="Yandava C."/>
            <person name="Wortman J."/>
            <person name="Nusbaum C."/>
            <person name="Birren B."/>
        </authorList>
    </citation>
    <scope>NUCLEOTIDE SEQUENCE</scope>
    <source>
        <strain evidence="3">ERTm2</strain>
    </source>
</reference>
<name>H8ZD36_NEMA1</name>
<dbReference type="Proteomes" id="UP000005622">
    <property type="component" value="Unassembled WGS sequence"/>
</dbReference>
<feature type="compositionally biased region" description="Basic and acidic residues" evidence="1">
    <location>
        <begin position="80"/>
        <end position="91"/>
    </location>
</feature>
<evidence type="ECO:0000256" key="2">
    <source>
        <dbReference type="SAM" id="Phobius"/>
    </source>
</evidence>
<dbReference type="AlphaFoldDB" id="H8ZD36"/>
<keyword evidence="2" id="KW-0472">Membrane</keyword>
<keyword evidence="2" id="KW-1133">Transmembrane helix</keyword>
<proteinExistence type="predicted"/>
<keyword evidence="2" id="KW-0812">Transmembrane</keyword>
<feature type="region of interest" description="Disordered" evidence="1">
    <location>
        <begin position="57"/>
        <end position="188"/>
    </location>
</feature>
<protein>
    <submittedName>
        <fullName evidence="3">Uncharacterized protein</fullName>
    </submittedName>
</protein>
<feature type="compositionally biased region" description="Low complexity" evidence="1">
    <location>
        <begin position="160"/>
        <end position="169"/>
    </location>
</feature>
<accession>H8ZD36</accession>
<evidence type="ECO:0000313" key="3">
    <source>
        <dbReference type="EMBL" id="EHY65061.1"/>
    </source>
</evidence>
<dbReference type="EMBL" id="JH604636">
    <property type="protein sequence ID" value="EHY65061.1"/>
    <property type="molecule type" value="Genomic_DNA"/>
</dbReference>